<keyword evidence="3" id="KW-1185">Reference proteome</keyword>
<gene>
    <name evidence="2" type="primary">traU</name>
    <name evidence="2" type="ORF">AABB31_01555</name>
</gene>
<reference evidence="2" key="1">
    <citation type="submission" date="2024-08" db="EMBL/GenBank/DDBJ databases">
        <title>Phylogenomic analyses of a clade within the roseobacter group suggest taxonomic reassignments of species of the genera Aestuariivita, Citreicella, Loktanella, Nautella, Pelagibaca, Ruegeria, Thalassobius, Thiobacimonas and Tropicibacter, and the proposal o.</title>
        <authorList>
            <person name="Jeon C.O."/>
        </authorList>
    </citation>
    <scope>NUCLEOTIDE SEQUENCE</scope>
    <source>
        <strain evidence="2">SS1-5</strain>
        <plasmid evidence="2">pSS1-5</plasmid>
    </source>
</reference>
<evidence type="ECO:0000256" key="1">
    <source>
        <dbReference type="SAM" id="SignalP"/>
    </source>
</evidence>
<dbReference type="EMBL" id="CP151764">
    <property type="protein sequence ID" value="WZU65818.1"/>
    <property type="molecule type" value="Genomic_DNA"/>
</dbReference>
<sequence length="333" mass="35967">MKALMKILSAAAIALTLTATATSAKCNARFLNPITEVCWDCIFPISVGALSINLGTSRPDTPNQAFPICLCPGFPLPRIGLSIGIWEPARLVDVANETGCFTNLGFDVDFGLFSRGKTSANSRAGGDNGSKWHVHYYYYPLISMLGTAIDGLCLDTTAFDLAWMSEIDPLWMDAELTTLLNPEALLFANPVAQAACAADCAVASSGNLPIDQLFWCDGCSGSLYPVTGDANNHIGGVQASSVVTAKTLARMHRLLLARQTASSSALCQSRIAPLIRKSQYRRQITRPFPMTSGRYAGAPLGASTQFYDRLREVPYVGESFGYLLWRKRNCCAL</sequence>
<organism evidence="2 3">
    <name type="scientific">Yoonia rhodophyticola</name>
    <dbReference type="NCBI Taxonomy" id="3137370"/>
    <lineage>
        <taxon>Bacteria</taxon>
        <taxon>Pseudomonadati</taxon>
        <taxon>Pseudomonadota</taxon>
        <taxon>Alphaproteobacteria</taxon>
        <taxon>Rhodobacterales</taxon>
        <taxon>Paracoccaceae</taxon>
        <taxon>Yoonia</taxon>
    </lineage>
</organism>
<keyword evidence="1" id="KW-0732">Signal</keyword>
<dbReference type="NCBIfam" id="NF010297">
    <property type="entry name" value="PRK13737.1"/>
    <property type="match status" value="1"/>
</dbReference>
<dbReference type="Pfam" id="PF06834">
    <property type="entry name" value="TraU"/>
    <property type="match status" value="1"/>
</dbReference>
<protein>
    <submittedName>
        <fullName evidence="2">Conjugal transfer pilus assembly protein TraU</fullName>
    </submittedName>
</protein>
<geneLocation type="plasmid" evidence="2 3">
    <name>pSS1-5</name>
</geneLocation>
<dbReference type="Proteomes" id="UP001470809">
    <property type="component" value="Plasmid pSS1-5"/>
</dbReference>
<evidence type="ECO:0000313" key="3">
    <source>
        <dbReference type="Proteomes" id="UP001470809"/>
    </source>
</evidence>
<proteinExistence type="predicted"/>
<keyword evidence="2" id="KW-0614">Plasmid</keyword>
<name>A0AAN0M725_9RHOB</name>
<feature type="signal peptide" evidence="1">
    <location>
        <begin position="1"/>
        <end position="21"/>
    </location>
</feature>
<dbReference type="InterPro" id="IPR009649">
    <property type="entry name" value="TraU"/>
</dbReference>
<dbReference type="KEGG" id="yrh:AABB31_01555"/>
<accession>A0AAN0M725</accession>
<dbReference type="RefSeq" id="WP_342075150.1">
    <property type="nucleotide sequence ID" value="NZ_CP151764.2"/>
</dbReference>
<dbReference type="AlphaFoldDB" id="A0AAN0M725"/>
<feature type="chain" id="PRO_5043045012" evidence="1">
    <location>
        <begin position="22"/>
        <end position="333"/>
    </location>
</feature>
<evidence type="ECO:0000313" key="2">
    <source>
        <dbReference type="EMBL" id="WZU65818.1"/>
    </source>
</evidence>